<organism evidence="1">
    <name type="scientific">Cucumis melo</name>
    <name type="common">Muskmelon</name>
    <dbReference type="NCBI Taxonomy" id="3656"/>
    <lineage>
        <taxon>Eukaryota</taxon>
        <taxon>Viridiplantae</taxon>
        <taxon>Streptophyta</taxon>
        <taxon>Embryophyta</taxon>
        <taxon>Tracheophyta</taxon>
        <taxon>Spermatophyta</taxon>
        <taxon>Magnoliopsida</taxon>
        <taxon>eudicotyledons</taxon>
        <taxon>Gunneridae</taxon>
        <taxon>Pentapetalae</taxon>
        <taxon>rosids</taxon>
        <taxon>fabids</taxon>
        <taxon>Cucurbitales</taxon>
        <taxon>Cucurbitaceae</taxon>
        <taxon>Benincaseae</taxon>
        <taxon>Cucumis</taxon>
    </lineage>
</organism>
<reference evidence="1" key="1">
    <citation type="submission" date="2023-03" db="UniProtKB">
        <authorList>
            <consortium name="EnsemblPlants"/>
        </authorList>
    </citation>
    <scope>IDENTIFICATION</scope>
</reference>
<protein>
    <submittedName>
        <fullName evidence="1">Uncharacterized protein</fullName>
    </submittedName>
</protein>
<sequence>MARITLILLTSRVGGDSNITRWAEERFPIGSSPEGSRLIPFYNDRKALIPYVGTLASNKGKKFVRVVISNRKIKMRNSYGQVWK</sequence>
<evidence type="ECO:0000313" key="1">
    <source>
        <dbReference type="EnsemblPlants" id="MELO3C023705.2.1"/>
    </source>
</evidence>
<proteinExistence type="predicted"/>
<dbReference type="EnsemblPlants" id="MELO3C023705.2.1">
    <property type="protein sequence ID" value="MELO3C023705.2.1"/>
    <property type="gene ID" value="MELO3C023705.2"/>
</dbReference>
<name>A0A9I9DV93_CUCME</name>
<dbReference type="Gramene" id="MELO3C023705.2.1">
    <property type="protein sequence ID" value="MELO3C023705.2.1"/>
    <property type="gene ID" value="MELO3C023705.2"/>
</dbReference>
<dbReference type="AlphaFoldDB" id="A0A9I9DV93"/>
<accession>A0A9I9DV93</accession>